<protein>
    <submittedName>
        <fullName evidence="2">Cold-inducible protein YdjO</fullName>
    </submittedName>
</protein>
<dbReference type="EMBL" id="QTTN01000022">
    <property type="protein sequence ID" value="REE80144.1"/>
    <property type="molecule type" value="Genomic_DNA"/>
</dbReference>
<dbReference type="Pfam" id="PF14169">
    <property type="entry name" value="YdjO"/>
    <property type="match status" value="1"/>
</dbReference>
<sequence length="79" mass="9104">MDLKLSITEEEKPKLIATKIWKCKNAECKAWVRDEFAGQGEQACPICKGPMHRSMRHLPAVQNKIKKQPKKPKSEWDSV</sequence>
<comment type="caution">
    <text evidence="2">The sequence shown here is derived from an EMBL/GenBank/DDBJ whole genome shotgun (WGS) entry which is preliminary data.</text>
</comment>
<keyword evidence="3" id="KW-1185">Reference proteome</keyword>
<evidence type="ECO:0000256" key="1">
    <source>
        <dbReference type="SAM" id="MobiDB-lite"/>
    </source>
</evidence>
<feature type="region of interest" description="Disordered" evidence="1">
    <location>
        <begin position="60"/>
        <end position="79"/>
    </location>
</feature>
<evidence type="ECO:0000313" key="3">
    <source>
        <dbReference type="Proteomes" id="UP000256304"/>
    </source>
</evidence>
<dbReference type="Proteomes" id="UP000256304">
    <property type="component" value="Unassembled WGS sequence"/>
</dbReference>
<proteinExistence type="predicted"/>
<reference evidence="2 3" key="1">
    <citation type="submission" date="2018-08" db="EMBL/GenBank/DDBJ databases">
        <title>Genomic Encyclopedia of Type Strains, Phase III (KMG-III): the genomes of soil and plant-associated and newly described type strains.</title>
        <authorList>
            <person name="Whitman W."/>
        </authorList>
    </citation>
    <scope>NUCLEOTIDE SEQUENCE [LARGE SCALE GENOMIC DNA]</scope>
    <source>
        <strain evidence="2 3">CGMCC 1.10966</strain>
    </source>
</reference>
<gene>
    <name evidence="2" type="ORF">A8990_12298</name>
</gene>
<accession>A0A3D9RRL3</accession>
<name>A0A3D9RRL3_9BACL</name>
<dbReference type="InterPro" id="IPR025916">
    <property type="entry name" value="YdjO"/>
</dbReference>
<dbReference type="AlphaFoldDB" id="A0A3D9RRL3"/>
<dbReference type="OrthoDB" id="1955171at2"/>
<organism evidence="2 3">
    <name type="scientific">Paenibacillus taihuensis</name>
    <dbReference type="NCBI Taxonomy" id="1156355"/>
    <lineage>
        <taxon>Bacteria</taxon>
        <taxon>Bacillati</taxon>
        <taxon>Bacillota</taxon>
        <taxon>Bacilli</taxon>
        <taxon>Bacillales</taxon>
        <taxon>Paenibacillaceae</taxon>
        <taxon>Paenibacillus</taxon>
    </lineage>
</organism>
<evidence type="ECO:0000313" key="2">
    <source>
        <dbReference type="EMBL" id="REE80144.1"/>
    </source>
</evidence>